<evidence type="ECO:0000256" key="8">
    <source>
        <dbReference type="ARBA" id="ARBA00065734"/>
    </source>
</evidence>
<keyword evidence="7" id="KW-0503">Monooxygenase</keyword>
<comment type="subunit">
    <text evidence="8">Component of the Ubi complex metabolon, which regroups five ubiquinone biosynthesis proteins (UbiE, UbiF, UbiG, UbiH and UbiI) and two accessory factors (UbiK and the lipid-binding protein UbiJ).</text>
</comment>
<sequence length="409" mass="44510">MKPRYDILIVGGGMVGATLACALGNSPLSVGLIEHDFAAPFEPDQPYDLRVSALSAASRNILQALGVWDGISSRRLCPYRRMKVWEADEVRAATEFNSDEIGCSELGHIVENRVVQLALLERVRSFANVDLICPARTEHIEYAPGSSLVRLADGREVLGRLLVAADGGQSRVRQAAGIGVTQWDYDQHALVASVQTGYGQQDITWQQFTPTGPLAFLPLGGNHASLVWYGKPDRLKTLMALDDAAFLQQVESNFPASLGQIDKVFARGSFPLRRQHAQRYVGEGVALVGDAAHMIHPLAGQGVNIGLLDAAALAEVIVQAQANGEPFGAVQVLARYEKARRQHNLMMMQLMDSFYRVFSNSNLPLKLLRNLGLGLAERLAPAKRKVIRMAMGLEGDVPALARGEAIIRD</sequence>
<dbReference type="PROSITE" id="PS51257">
    <property type="entry name" value="PROKAR_LIPOPROTEIN"/>
    <property type="match status" value="1"/>
</dbReference>
<dbReference type="Pfam" id="PF01494">
    <property type="entry name" value="FAD_binding_3"/>
    <property type="match status" value="1"/>
</dbReference>
<gene>
    <name evidence="10" type="primary">ubiF</name>
    <name evidence="10" type="ORF">A8C75_12105</name>
</gene>
<dbReference type="Gene3D" id="3.50.50.60">
    <property type="entry name" value="FAD/NAD(P)-binding domain"/>
    <property type="match status" value="2"/>
</dbReference>
<comment type="cofactor">
    <cofactor evidence="1">
        <name>FAD</name>
        <dbReference type="ChEBI" id="CHEBI:57692"/>
    </cofactor>
</comment>
<dbReference type="InterPro" id="IPR036188">
    <property type="entry name" value="FAD/NAD-bd_sf"/>
</dbReference>
<dbReference type="GO" id="GO:0006744">
    <property type="term" value="P:ubiquinone biosynthetic process"/>
    <property type="evidence" value="ECO:0007669"/>
    <property type="project" value="UniProtKB-UniPathway"/>
</dbReference>
<reference evidence="10 11" key="2">
    <citation type="journal article" date="2018" name="Int. J. Syst. Evol. Microbiol.">
        <title>Marinobacterium aestuarii sp. nov., a benzene-degrading marine bacterium isolated from estuary sediment.</title>
        <authorList>
            <person name="Bae S.S."/>
            <person name="Jung J."/>
            <person name="Chung D."/>
            <person name="Baek K."/>
        </authorList>
    </citation>
    <scope>NUCLEOTIDE SEQUENCE [LARGE SCALE GENOMIC DNA]</scope>
    <source>
        <strain evidence="10 11">ST58-10</strain>
    </source>
</reference>
<evidence type="ECO:0000313" key="10">
    <source>
        <dbReference type="EMBL" id="ANG63142.1"/>
    </source>
</evidence>
<accession>A0A1A9EZ78</accession>
<evidence type="ECO:0000256" key="6">
    <source>
        <dbReference type="ARBA" id="ARBA00023002"/>
    </source>
</evidence>
<reference evidence="11" key="1">
    <citation type="submission" date="2016-05" db="EMBL/GenBank/DDBJ databases">
        <authorList>
            <person name="Baek K."/>
            <person name="Yang S.-J."/>
        </authorList>
    </citation>
    <scope>NUCLEOTIDE SEQUENCE [LARGE SCALE GENOMIC DNA]</scope>
    <source>
        <strain evidence="11">ST58-10</strain>
    </source>
</reference>
<dbReference type="KEGG" id="mars:A8C75_12105"/>
<evidence type="ECO:0000259" key="9">
    <source>
        <dbReference type="Pfam" id="PF01494"/>
    </source>
</evidence>
<name>A0A1A9EZ78_9GAMM</name>
<dbReference type="PANTHER" id="PTHR43876">
    <property type="entry name" value="UBIQUINONE BIOSYNTHESIS MONOOXYGENASE COQ6, MITOCHONDRIAL"/>
    <property type="match status" value="1"/>
</dbReference>
<dbReference type="InterPro" id="IPR010971">
    <property type="entry name" value="UbiH/COQ6"/>
</dbReference>
<dbReference type="InterPro" id="IPR002938">
    <property type="entry name" value="FAD-bd"/>
</dbReference>
<dbReference type="STRING" id="1821621.A8C75_12105"/>
<dbReference type="PROSITE" id="PS01304">
    <property type="entry name" value="UBIH"/>
    <property type="match status" value="1"/>
</dbReference>
<dbReference type="GO" id="GO:0071949">
    <property type="term" value="F:FAD binding"/>
    <property type="evidence" value="ECO:0007669"/>
    <property type="project" value="InterPro"/>
</dbReference>
<comment type="similarity">
    <text evidence="3">Belongs to the UbiH/COQ6 family.</text>
</comment>
<dbReference type="Proteomes" id="UP000078070">
    <property type="component" value="Chromosome"/>
</dbReference>
<dbReference type="OrthoDB" id="9769565at2"/>
<dbReference type="AlphaFoldDB" id="A0A1A9EZ78"/>
<evidence type="ECO:0000256" key="7">
    <source>
        <dbReference type="ARBA" id="ARBA00023033"/>
    </source>
</evidence>
<dbReference type="PANTHER" id="PTHR43876:SF10">
    <property type="entry name" value="3-DEMETHOXYUBIQUINOL 3-HYDROXYLASE"/>
    <property type="match status" value="1"/>
</dbReference>
<dbReference type="InterPro" id="IPR018168">
    <property type="entry name" value="Ubi_Hdrlase_CS"/>
</dbReference>
<protein>
    <submittedName>
        <fullName evidence="10">2-octaprenyl-3-methyl-6-methoxy-1,4-benzoquinol hydroxylase</fullName>
    </submittedName>
</protein>
<dbReference type="FunFam" id="3.50.50.60:FF:000021">
    <property type="entry name" value="Ubiquinone biosynthesis monooxygenase COQ6"/>
    <property type="match status" value="1"/>
</dbReference>
<evidence type="ECO:0000313" key="11">
    <source>
        <dbReference type="Proteomes" id="UP000078070"/>
    </source>
</evidence>
<evidence type="ECO:0000256" key="4">
    <source>
        <dbReference type="ARBA" id="ARBA00022630"/>
    </source>
</evidence>
<proteinExistence type="inferred from homology"/>
<keyword evidence="6" id="KW-0560">Oxidoreductase</keyword>
<evidence type="ECO:0000256" key="3">
    <source>
        <dbReference type="ARBA" id="ARBA00005349"/>
    </source>
</evidence>
<organism evidence="10 11">
    <name type="scientific">Marinobacterium aestuarii</name>
    <dbReference type="NCBI Taxonomy" id="1821621"/>
    <lineage>
        <taxon>Bacteria</taxon>
        <taxon>Pseudomonadati</taxon>
        <taxon>Pseudomonadota</taxon>
        <taxon>Gammaproteobacteria</taxon>
        <taxon>Oceanospirillales</taxon>
        <taxon>Oceanospirillaceae</taxon>
        <taxon>Marinobacterium</taxon>
    </lineage>
</organism>
<evidence type="ECO:0000256" key="2">
    <source>
        <dbReference type="ARBA" id="ARBA00004749"/>
    </source>
</evidence>
<dbReference type="PRINTS" id="PR00420">
    <property type="entry name" value="RNGMNOXGNASE"/>
</dbReference>
<dbReference type="NCBIfam" id="TIGR01988">
    <property type="entry name" value="Ubi-OHases"/>
    <property type="match status" value="1"/>
</dbReference>
<evidence type="ECO:0000256" key="5">
    <source>
        <dbReference type="ARBA" id="ARBA00022827"/>
    </source>
</evidence>
<dbReference type="InterPro" id="IPR051205">
    <property type="entry name" value="UbiH/COQ6_monooxygenase"/>
</dbReference>
<dbReference type="SUPFAM" id="SSF51905">
    <property type="entry name" value="FAD/NAD(P)-binding domain"/>
    <property type="match status" value="1"/>
</dbReference>
<keyword evidence="5" id="KW-0274">FAD</keyword>
<comment type="pathway">
    <text evidence="2">Cofactor biosynthesis; ubiquinone biosynthesis.</text>
</comment>
<dbReference type="EMBL" id="CP015839">
    <property type="protein sequence ID" value="ANG63142.1"/>
    <property type="molecule type" value="Genomic_DNA"/>
</dbReference>
<dbReference type="GO" id="GO:0008682">
    <property type="term" value="F:3-demethoxyubiquinol 3-hydroxylase activity"/>
    <property type="evidence" value="ECO:0007669"/>
    <property type="project" value="TreeGrafter"/>
</dbReference>
<dbReference type="GO" id="GO:0110142">
    <property type="term" value="C:ubiquinone biosynthesis complex"/>
    <property type="evidence" value="ECO:0007669"/>
    <property type="project" value="UniProtKB-ARBA"/>
</dbReference>
<evidence type="ECO:0000256" key="1">
    <source>
        <dbReference type="ARBA" id="ARBA00001974"/>
    </source>
</evidence>
<feature type="domain" description="FAD-binding" evidence="9">
    <location>
        <begin position="5"/>
        <end position="345"/>
    </location>
</feature>
<keyword evidence="4" id="KW-0285">Flavoprotein</keyword>
<keyword evidence="11" id="KW-1185">Reference proteome</keyword>
<dbReference type="UniPathway" id="UPA00232"/>
<dbReference type="RefSeq" id="WP_067382573.1">
    <property type="nucleotide sequence ID" value="NZ_CP015839.1"/>
</dbReference>